<feature type="transmembrane region" description="Helical" evidence="3">
    <location>
        <begin position="177"/>
        <end position="195"/>
    </location>
</feature>
<keyword evidence="6" id="KW-1185">Reference proteome</keyword>
<feature type="domain" description="EamA" evidence="4">
    <location>
        <begin position="5"/>
        <end position="134"/>
    </location>
</feature>
<protein>
    <submittedName>
        <fullName evidence="5">Transporter</fullName>
    </submittedName>
</protein>
<comment type="caution">
    <text evidence="5">The sequence shown here is derived from an EMBL/GenBank/DDBJ whole genome shotgun (WGS) entry which is preliminary data.</text>
</comment>
<accession>A0A0V8J284</accession>
<dbReference type="Pfam" id="PF00892">
    <property type="entry name" value="EamA"/>
    <property type="match status" value="2"/>
</dbReference>
<dbReference type="OrthoDB" id="9814238at2"/>
<comment type="subcellular location">
    <subcellularLocation>
        <location evidence="1">Endomembrane system</location>
        <topology evidence="1">Multi-pass membrane protein</topology>
    </subcellularLocation>
</comment>
<evidence type="ECO:0000256" key="3">
    <source>
        <dbReference type="SAM" id="Phobius"/>
    </source>
</evidence>
<evidence type="ECO:0000259" key="4">
    <source>
        <dbReference type="Pfam" id="PF00892"/>
    </source>
</evidence>
<name>A0A0V8J284_9BACL</name>
<feature type="transmembrane region" description="Helical" evidence="3">
    <location>
        <begin position="62"/>
        <end position="82"/>
    </location>
</feature>
<proteinExistence type="inferred from homology"/>
<dbReference type="InterPro" id="IPR000620">
    <property type="entry name" value="EamA_dom"/>
</dbReference>
<dbReference type="EMBL" id="LNQN01000006">
    <property type="protein sequence ID" value="KSU81148.1"/>
    <property type="molecule type" value="Genomic_DNA"/>
</dbReference>
<feature type="transmembrane region" description="Helical" evidence="3">
    <location>
        <begin position="94"/>
        <end position="111"/>
    </location>
</feature>
<dbReference type="GO" id="GO:0016020">
    <property type="term" value="C:membrane"/>
    <property type="evidence" value="ECO:0007669"/>
    <property type="project" value="InterPro"/>
</dbReference>
<dbReference type="PANTHER" id="PTHR22911">
    <property type="entry name" value="ACYL-MALONYL CONDENSING ENZYME-RELATED"/>
    <property type="match status" value="1"/>
</dbReference>
<dbReference type="SUPFAM" id="SSF103481">
    <property type="entry name" value="Multidrug resistance efflux transporter EmrE"/>
    <property type="match status" value="2"/>
</dbReference>
<evidence type="ECO:0000256" key="2">
    <source>
        <dbReference type="ARBA" id="ARBA00007362"/>
    </source>
</evidence>
<gene>
    <name evidence="5" type="ORF">AS030_19600</name>
</gene>
<dbReference type="AlphaFoldDB" id="A0A0V8J284"/>
<feature type="transmembrane region" description="Helical" evidence="3">
    <location>
        <begin position="207"/>
        <end position="227"/>
    </location>
</feature>
<dbReference type="RefSeq" id="WP_061974849.1">
    <property type="nucleotide sequence ID" value="NZ_FMAV01000004.1"/>
</dbReference>
<dbReference type="InterPro" id="IPR037185">
    <property type="entry name" value="EmrE-like"/>
</dbReference>
<feature type="transmembrane region" description="Helical" evidence="3">
    <location>
        <begin position="120"/>
        <end position="140"/>
    </location>
</feature>
<evidence type="ECO:0000256" key="1">
    <source>
        <dbReference type="ARBA" id="ARBA00004127"/>
    </source>
</evidence>
<keyword evidence="3" id="KW-1133">Transmembrane helix</keyword>
<evidence type="ECO:0000313" key="6">
    <source>
        <dbReference type="Proteomes" id="UP000054099"/>
    </source>
</evidence>
<reference evidence="5 6" key="1">
    <citation type="journal article" date="2014" name="Antonie Van Leeuwenhoek">
        <title>Fictibacillus enclensis sp. nov., isolated from marine sediment.</title>
        <authorList>
            <person name="Dastager S.G."/>
            <person name="Mawlankar R."/>
            <person name="Srinivasan K."/>
            <person name="Tang S.K."/>
            <person name="Lee J.C."/>
            <person name="Ramana V.V."/>
            <person name="Shouche Y.S."/>
        </authorList>
    </citation>
    <scope>NUCLEOTIDE SEQUENCE [LARGE SCALE GENOMIC DNA]</scope>
    <source>
        <strain evidence="5 6">NIO-1003</strain>
    </source>
</reference>
<feature type="transmembrane region" description="Helical" evidence="3">
    <location>
        <begin position="32"/>
        <end position="50"/>
    </location>
</feature>
<organism evidence="5 6">
    <name type="scientific">Fictibacillus enclensis</name>
    <dbReference type="NCBI Taxonomy" id="1017270"/>
    <lineage>
        <taxon>Bacteria</taxon>
        <taxon>Bacillati</taxon>
        <taxon>Bacillota</taxon>
        <taxon>Bacilli</taxon>
        <taxon>Bacillales</taxon>
        <taxon>Fictibacillaceae</taxon>
        <taxon>Fictibacillus</taxon>
    </lineage>
</organism>
<comment type="similarity">
    <text evidence="2">Belongs to the EamA transporter family.</text>
</comment>
<keyword evidence="3" id="KW-0812">Transmembrane</keyword>
<feature type="domain" description="EamA" evidence="4">
    <location>
        <begin position="147"/>
        <end position="279"/>
    </location>
</feature>
<feature type="transmembrane region" description="Helical" evidence="3">
    <location>
        <begin position="146"/>
        <end position="165"/>
    </location>
</feature>
<evidence type="ECO:0000313" key="5">
    <source>
        <dbReference type="EMBL" id="KSU81148.1"/>
    </source>
</evidence>
<dbReference type="PANTHER" id="PTHR22911:SF102">
    <property type="entry name" value="MEMBRANE PROTEIN"/>
    <property type="match status" value="1"/>
</dbReference>
<feature type="transmembrane region" description="Helical" evidence="3">
    <location>
        <begin position="264"/>
        <end position="282"/>
    </location>
</feature>
<sequence length="302" mass="32973">MKSKIQFILSMVIFGTIGLVARNIDLTSSERALLSSSIGCLFLLLIFFATKKKISWNSVRSNALILILSSIALGGNWIFLYQSYDHTTIANATLGYYFAPVFVMVLSPFVLGEPLSIKKIVCIGGAIIGMLMIVGVGLKASSTDDFLGLLLGLIAAGFYAALLLLNKFIKDMGKLELTIIQLGVTTLLLMTYVFMTSGFRIFEVSSFSIPFILILGIINTGIGFWLFFSGMEGLKGQSIAMLSYVDPFVAILISVVILQEKMAIVQMFGGLLLLVSTFVSEIRSVNCSDQLKKTTAAYRLKQ</sequence>
<keyword evidence="3" id="KW-0472">Membrane</keyword>
<feature type="transmembrane region" description="Helical" evidence="3">
    <location>
        <begin position="239"/>
        <end position="258"/>
    </location>
</feature>
<dbReference type="Proteomes" id="UP000054099">
    <property type="component" value="Unassembled WGS sequence"/>
</dbReference>